<keyword evidence="3" id="KW-1185">Reference proteome</keyword>
<dbReference type="EMBL" id="FOTW01000010">
    <property type="protein sequence ID" value="SFL98222.1"/>
    <property type="molecule type" value="Genomic_DNA"/>
</dbReference>
<evidence type="ECO:0000256" key="1">
    <source>
        <dbReference type="SAM" id="MobiDB-lite"/>
    </source>
</evidence>
<dbReference type="InterPro" id="IPR012670">
    <property type="entry name" value="T3SS_YscI/HrpB"/>
</dbReference>
<dbReference type="STRING" id="758825.SAMN02982985_02243"/>
<dbReference type="Proteomes" id="UP000199470">
    <property type="component" value="Unassembled WGS sequence"/>
</dbReference>
<proteinExistence type="predicted"/>
<accession>A0A1I4M4Q0</accession>
<feature type="compositionally biased region" description="Low complexity" evidence="1">
    <location>
        <begin position="1"/>
        <end position="16"/>
    </location>
</feature>
<sequence>MTPIPSTAAPAASPRGAGAGGEHLTLEIQSTEPSDGARFSAALERQLQARGGVFGAAPPAGQPTLGERLAGRASGLAGDIRKEQQNVSKMLEKASQTGDSMQLMKAMMALSDYQVRVQTISKTVSKATQAFDQLTKLQ</sequence>
<reference evidence="2 3" key="1">
    <citation type="submission" date="2016-10" db="EMBL/GenBank/DDBJ databases">
        <authorList>
            <person name="de Groot N.N."/>
        </authorList>
    </citation>
    <scope>NUCLEOTIDE SEQUENCE [LARGE SCALE GENOMIC DNA]</scope>
    <source>
        <strain evidence="2 3">ATCC 43154</strain>
    </source>
</reference>
<dbReference type="Pfam" id="PF17001">
    <property type="entry name" value="T3SS_basalb_I"/>
    <property type="match status" value="1"/>
</dbReference>
<dbReference type="AlphaFoldDB" id="A0A1I4M4Q0"/>
<organism evidence="2 3">
    <name type="scientific">Rugamonas rubra</name>
    <dbReference type="NCBI Taxonomy" id="758825"/>
    <lineage>
        <taxon>Bacteria</taxon>
        <taxon>Pseudomonadati</taxon>
        <taxon>Pseudomonadota</taxon>
        <taxon>Betaproteobacteria</taxon>
        <taxon>Burkholderiales</taxon>
        <taxon>Oxalobacteraceae</taxon>
        <taxon>Telluria group</taxon>
        <taxon>Rugamonas</taxon>
    </lineage>
</organism>
<dbReference type="RefSeq" id="WP_093387541.1">
    <property type="nucleotide sequence ID" value="NZ_FOTW01000010.1"/>
</dbReference>
<evidence type="ECO:0000313" key="3">
    <source>
        <dbReference type="Proteomes" id="UP000199470"/>
    </source>
</evidence>
<dbReference type="OrthoDB" id="8759767at2"/>
<protein>
    <submittedName>
        <fullName evidence="2">Type III secretion system major needle protein, YscF/MxiH/PrgI family</fullName>
    </submittedName>
</protein>
<gene>
    <name evidence="2" type="ORF">SAMN02982985_02243</name>
</gene>
<dbReference type="GO" id="GO:0030254">
    <property type="term" value="P:protein secretion by the type III secretion system"/>
    <property type="evidence" value="ECO:0007669"/>
    <property type="project" value="InterPro"/>
</dbReference>
<evidence type="ECO:0000313" key="2">
    <source>
        <dbReference type="EMBL" id="SFL98222.1"/>
    </source>
</evidence>
<feature type="region of interest" description="Disordered" evidence="1">
    <location>
        <begin position="1"/>
        <end position="22"/>
    </location>
</feature>
<name>A0A1I4M4Q0_9BURK</name>